<dbReference type="OrthoDB" id="5326845at2"/>
<proteinExistence type="predicted"/>
<keyword evidence="4" id="KW-1133">Transmembrane helix</keyword>
<evidence type="ECO:0000313" key="6">
    <source>
        <dbReference type="Proteomes" id="UP000307087"/>
    </source>
</evidence>
<keyword evidence="2" id="KW-0378">Hydrolase</keyword>
<dbReference type="Proteomes" id="UP000307087">
    <property type="component" value="Unassembled WGS sequence"/>
</dbReference>
<dbReference type="Gene3D" id="3.10.450.30">
    <property type="entry name" value="Microbial ribonucleases"/>
    <property type="match status" value="1"/>
</dbReference>
<dbReference type="Pfam" id="PF00545">
    <property type="entry name" value="Ribonuclease"/>
    <property type="match status" value="1"/>
</dbReference>
<keyword evidence="4" id="KW-0812">Transmembrane</keyword>
<protein>
    <submittedName>
        <fullName evidence="5">Ribonuclease</fullName>
    </submittedName>
</protein>
<dbReference type="InterPro" id="IPR000026">
    <property type="entry name" value="N1-like"/>
</dbReference>
<feature type="transmembrane region" description="Helical" evidence="4">
    <location>
        <begin position="12"/>
        <end position="28"/>
    </location>
</feature>
<comment type="caution">
    <text evidence="5">The sequence shown here is derived from an EMBL/GenBank/DDBJ whole genome shotgun (WGS) entry which is preliminary data.</text>
</comment>
<dbReference type="EMBL" id="STGW01000001">
    <property type="protein sequence ID" value="THV18529.1"/>
    <property type="molecule type" value="Genomic_DNA"/>
</dbReference>
<evidence type="ECO:0000256" key="4">
    <source>
        <dbReference type="SAM" id="Phobius"/>
    </source>
</evidence>
<dbReference type="SUPFAM" id="SSF53933">
    <property type="entry name" value="Microbial ribonucleases"/>
    <property type="match status" value="1"/>
</dbReference>
<dbReference type="GO" id="GO:0003723">
    <property type="term" value="F:RNA binding"/>
    <property type="evidence" value="ECO:0007669"/>
    <property type="project" value="InterPro"/>
</dbReference>
<keyword evidence="1" id="KW-0540">Nuclease</keyword>
<feature type="region of interest" description="Disordered" evidence="3">
    <location>
        <begin position="31"/>
        <end position="100"/>
    </location>
</feature>
<dbReference type="RefSeq" id="WP_136561243.1">
    <property type="nucleotide sequence ID" value="NZ_BAABLS010000002.1"/>
</dbReference>
<evidence type="ECO:0000256" key="3">
    <source>
        <dbReference type="SAM" id="MobiDB-lite"/>
    </source>
</evidence>
<evidence type="ECO:0000313" key="5">
    <source>
        <dbReference type="EMBL" id="THV18529.1"/>
    </source>
</evidence>
<organism evidence="5 6">
    <name type="scientific">Nocardioides caeni</name>
    <dbReference type="NCBI Taxonomy" id="574700"/>
    <lineage>
        <taxon>Bacteria</taxon>
        <taxon>Bacillati</taxon>
        <taxon>Actinomycetota</taxon>
        <taxon>Actinomycetes</taxon>
        <taxon>Propionibacteriales</taxon>
        <taxon>Nocardioidaceae</taxon>
        <taxon>Nocardioides</taxon>
    </lineage>
</organism>
<reference evidence="5 6" key="1">
    <citation type="journal article" date="2009" name="Int. J. Syst. Evol. Microbiol.">
        <title>Nocardioides caeni sp. nov., isolated from wastewater.</title>
        <authorList>
            <person name="Yoon J.H."/>
            <person name="Kang S.J."/>
            <person name="Park S."/>
            <person name="Kim W."/>
            <person name="Oh T.K."/>
        </authorList>
    </citation>
    <scope>NUCLEOTIDE SEQUENCE [LARGE SCALE GENOMIC DNA]</scope>
    <source>
        <strain evidence="5 6">DSM 23134</strain>
    </source>
</reference>
<dbReference type="GO" id="GO:0016787">
    <property type="term" value="F:hydrolase activity"/>
    <property type="evidence" value="ECO:0007669"/>
    <property type="project" value="UniProtKB-KW"/>
</dbReference>
<keyword evidence="6" id="KW-1185">Reference proteome</keyword>
<sequence length="150" mass="16321">MASRLGPGARRAVSALLVALLTVGVWWLQSRDDEPPSRAGDSSSVEPREPGEALDPDGIPYVDLADLPPQAADVMAQIDDGGPFAHPDKDGSTFGNREGLLPDRSRGYYAEYTVPTPGEHDRGARRIVAGDGGERYWTEDHYESFERIRG</sequence>
<accession>A0A4S8NTS4</accession>
<gene>
    <name evidence="5" type="ORF">E9934_02640</name>
</gene>
<evidence type="ECO:0000256" key="1">
    <source>
        <dbReference type="ARBA" id="ARBA00022722"/>
    </source>
</evidence>
<dbReference type="InterPro" id="IPR016191">
    <property type="entry name" value="Ribonuclease/ribotoxin"/>
</dbReference>
<name>A0A4S8NTS4_9ACTN</name>
<dbReference type="GO" id="GO:0004521">
    <property type="term" value="F:RNA endonuclease activity"/>
    <property type="evidence" value="ECO:0007669"/>
    <property type="project" value="InterPro"/>
</dbReference>
<evidence type="ECO:0000256" key="2">
    <source>
        <dbReference type="ARBA" id="ARBA00022801"/>
    </source>
</evidence>
<dbReference type="AlphaFoldDB" id="A0A4S8NTS4"/>
<keyword evidence="4" id="KW-0472">Membrane</keyword>